<feature type="region of interest" description="Disordered" evidence="1">
    <location>
        <begin position="213"/>
        <end position="566"/>
    </location>
</feature>
<name>A0A426FSK8_9BURK</name>
<feature type="compositionally biased region" description="Polar residues" evidence="1">
    <location>
        <begin position="53"/>
        <end position="62"/>
    </location>
</feature>
<gene>
    <name evidence="2" type="ORF">EHV23_05635</name>
</gene>
<evidence type="ECO:0000313" key="2">
    <source>
        <dbReference type="EMBL" id="RRN45638.1"/>
    </source>
</evidence>
<feature type="region of interest" description="Disordered" evidence="1">
    <location>
        <begin position="32"/>
        <end position="101"/>
    </location>
</feature>
<feature type="compositionally biased region" description="Polar residues" evidence="1">
    <location>
        <begin position="433"/>
        <end position="445"/>
    </location>
</feature>
<dbReference type="AlphaFoldDB" id="A0A426FSK8"/>
<proteinExistence type="predicted"/>
<feature type="compositionally biased region" description="Low complexity" evidence="1">
    <location>
        <begin position="67"/>
        <end position="77"/>
    </location>
</feature>
<evidence type="ECO:0000313" key="3">
    <source>
        <dbReference type="Proteomes" id="UP000270261"/>
    </source>
</evidence>
<accession>A0A426FSK8</accession>
<protein>
    <submittedName>
        <fullName evidence="2">Uncharacterized protein</fullName>
    </submittedName>
</protein>
<feature type="compositionally biased region" description="Gly residues" evidence="1">
    <location>
        <begin position="78"/>
        <end position="101"/>
    </location>
</feature>
<evidence type="ECO:0000256" key="1">
    <source>
        <dbReference type="SAM" id="MobiDB-lite"/>
    </source>
</evidence>
<feature type="compositionally biased region" description="Low complexity" evidence="1">
    <location>
        <begin position="414"/>
        <end position="432"/>
    </location>
</feature>
<comment type="caution">
    <text evidence="2">The sequence shown here is derived from an EMBL/GenBank/DDBJ whole genome shotgun (WGS) entry which is preliminary data.</text>
</comment>
<feature type="compositionally biased region" description="Low complexity" evidence="1">
    <location>
        <begin position="333"/>
        <end position="359"/>
    </location>
</feature>
<feature type="compositionally biased region" description="Basic and acidic residues" evidence="1">
    <location>
        <begin position="512"/>
        <end position="543"/>
    </location>
</feature>
<feature type="compositionally biased region" description="Acidic residues" evidence="1">
    <location>
        <begin position="791"/>
        <end position="803"/>
    </location>
</feature>
<feature type="compositionally biased region" description="Low complexity" evidence="1">
    <location>
        <begin position="253"/>
        <end position="278"/>
    </location>
</feature>
<feature type="compositionally biased region" description="Gly residues" evidence="1">
    <location>
        <begin position="242"/>
        <end position="252"/>
    </location>
</feature>
<dbReference type="Proteomes" id="UP000270261">
    <property type="component" value="Unassembled WGS sequence"/>
</dbReference>
<feature type="compositionally biased region" description="Gly residues" evidence="1">
    <location>
        <begin position="472"/>
        <end position="483"/>
    </location>
</feature>
<feature type="compositionally biased region" description="Low complexity" evidence="1">
    <location>
        <begin position="32"/>
        <end position="51"/>
    </location>
</feature>
<feature type="compositionally biased region" description="Pro residues" evidence="1">
    <location>
        <begin position="553"/>
        <end position="563"/>
    </location>
</feature>
<feature type="compositionally biased region" description="Polar residues" evidence="1">
    <location>
        <begin position="279"/>
        <end position="312"/>
    </location>
</feature>
<organism evidence="2 3">
    <name type="scientific">Lautropia dentalis</name>
    <dbReference type="NCBI Taxonomy" id="2490857"/>
    <lineage>
        <taxon>Bacteria</taxon>
        <taxon>Pseudomonadati</taxon>
        <taxon>Pseudomonadota</taxon>
        <taxon>Betaproteobacteria</taxon>
        <taxon>Burkholderiales</taxon>
        <taxon>Burkholderiaceae</taxon>
        <taxon>Lautropia</taxon>
    </lineage>
</organism>
<keyword evidence="3" id="KW-1185">Reference proteome</keyword>
<sequence length="850" mass="83830">MASGTLLTAGAVLGTVALAAALGGGGSSSGSSASTLLASGAGRQQGSAADGNAQGNRGNEQTGSGAGASSGADAGAAAGSGSGSASGSGAGAGGSGNVGGAGAADPANTRSLNYGANENKAIGANVFNSNNTNETPAFIRITAIRGKNSGGAHGLMTLENGEEIVVGQVISRDDFERIFWNASKSDGSFSFVPVQDAQGTAAPNTVEQTVVIKTPEPPAPGSNPGTSSGEGGNTGHEAGSQTGAGSGTGSSTGNGANTGANAGTGTANNGTDPNNTTGQQSGNDKGDGTTQNTGSPSGTGETSNQSASSGDGTTPAGGKPGAEGSGSENKPVTGSGSDSTSGSASGSGSAGGSDSTSGSDRNKGSGSDKGGSTPSEGQSSQASNGQAPSQNAGGQGSESQTPPQTPGSQGSSEQTTNPTQGSQSGGQPPAQNASGQGDASQTPPQNAGGGSDTGNPATGNPGTGDTTQTGGTQTGGAQTGGAQPGTSETGSDGDHGDGKQTSDGSEDDAAEDDGKHDGDDSKGDGTEGDGTKGEDGEHGKNGEDSASQTNPPVTTPSPTPPDYAPNQSVQQAIHANNKPVGATIFNGTNPAHAPSFVKITAVVDKEGHEVSDAMTLGKGGEAITTDQVISKEQFESVFLDALKAPGGSFKFIPVMDSEGTEMPGATEQTVSIGFNYVHHFQSEPFREAYEGEDRFSYYRIHSLTEHQDTNGTLDGMFKLDGGERTTLKLGDLIRPEDFDKVYWDYSSNNGGRFTLVGVDASGKDLTDEKNQNLVLEDVAKTRTGKLPPEEPGGEETDDEDGDDIAGHSAALHPESFTDAASAFHGSSHFSVNGQSTLDNLLDQQMNHSII</sequence>
<feature type="compositionally biased region" description="Polar residues" evidence="1">
    <location>
        <begin position="370"/>
        <end position="413"/>
    </location>
</feature>
<reference evidence="2 3" key="1">
    <citation type="submission" date="2018-11" db="EMBL/GenBank/DDBJ databases">
        <title>Genome sequencing of Lautropia sp. KCOM 2505 (= ChDC F240).</title>
        <authorList>
            <person name="Kook J.-K."/>
            <person name="Park S.-N."/>
            <person name="Lim Y.K."/>
        </authorList>
    </citation>
    <scope>NUCLEOTIDE SEQUENCE [LARGE SCALE GENOMIC DNA]</scope>
    <source>
        <strain evidence="2 3">KCOM 2505</strain>
    </source>
</reference>
<feature type="region of interest" description="Disordered" evidence="1">
    <location>
        <begin position="778"/>
        <end position="808"/>
    </location>
</feature>
<dbReference type="EMBL" id="RRUE01000001">
    <property type="protein sequence ID" value="RRN45638.1"/>
    <property type="molecule type" value="Genomic_DNA"/>
</dbReference>
<feature type="compositionally biased region" description="Low complexity" evidence="1">
    <location>
        <begin position="453"/>
        <end position="471"/>
    </location>
</feature>